<protein>
    <recommendedName>
        <fullName evidence="9">Mpv17-like protein</fullName>
    </recommendedName>
</protein>
<evidence type="ECO:0008006" key="9">
    <source>
        <dbReference type="Google" id="ProtNLM"/>
    </source>
</evidence>
<dbReference type="OrthoDB" id="10267969at2759"/>
<gene>
    <name evidence="7" type="ORF">BDN70DRAFT_877602</name>
</gene>
<keyword evidence="5" id="KW-0472">Membrane</keyword>
<dbReference type="AlphaFoldDB" id="A0A9P6D1R4"/>
<keyword evidence="4" id="KW-1133">Transmembrane helix</keyword>
<evidence type="ECO:0000256" key="5">
    <source>
        <dbReference type="ARBA" id="ARBA00023136"/>
    </source>
</evidence>
<keyword evidence="8" id="KW-1185">Reference proteome</keyword>
<comment type="similarity">
    <text evidence="2 6">Belongs to the peroxisomal membrane protein PXMP2/4 family.</text>
</comment>
<dbReference type="Pfam" id="PF04117">
    <property type="entry name" value="Mpv17_PMP22"/>
    <property type="match status" value="1"/>
</dbReference>
<evidence type="ECO:0000256" key="4">
    <source>
        <dbReference type="ARBA" id="ARBA00022989"/>
    </source>
</evidence>
<dbReference type="EMBL" id="MU155194">
    <property type="protein sequence ID" value="KAF9480460.1"/>
    <property type="molecule type" value="Genomic_DNA"/>
</dbReference>
<evidence type="ECO:0000313" key="7">
    <source>
        <dbReference type="EMBL" id="KAF9480460.1"/>
    </source>
</evidence>
<sequence length="211" mass="24268">MAALTLVRAYQYSFDTRPNSTLALMGGSLNALGDAIAQLVQITTHKDYESPRKYDFQRTARFFAFGMGISPIMGRWNRFLERRFPLRSLHGTSKVSLTALSKRVACDQLIMAPIGLVLFLGSMGIMERRSPRQIRERFTDLYKTAIIANWKIWPLAQMINFRYMPLPYRVPFSQTCGMVWTLYLSLLSSAEDTRQDRELAMQEKVHEALKS</sequence>
<evidence type="ECO:0000256" key="2">
    <source>
        <dbReference type="ARBA" id="ARBA00006824"/>
    </source>
</evidence>
<evidence type="ECO:0000256" key="1">
    <source>
        <dbReference type="ARBA" id="ARBA00004141"/>
    </source>
</evidence>
<proteinExistence type="inferred from homology"/>
<comment type="caution">
    <text evidence="7">The sequence shown here is derived from an EMBL/GenBank/DDBJ whole genome shotgun (WGS) entry which is preliminary data.</text>
</comment>
<reference evidence="7" key="1">
    <citation type="submission" date="2020-11" db="EMBL/GenBank/DDBJ databases">
        <authorList>
            <consortium name="DOE Joint Genome Institute"/>
            <person name="Ahrendt S."/>
            <person name="Riley R."/>
            <person name="Andreopoulos W."/>
            <person name="Labutti K."/>
            <person name="Pangilinan J."/>
            <person name="Ruiz-Duenas F.J."/>
            <person name="Barrasa J.M."/>
            <person name="Sanchez-Garcia M."/>
            <person name="Camarero S."/>
            <person name="Miyauchi S."/>
            <person name="Serrano A."/>
            <person name="Linde D."/>
            <person name="Babiker R."/>
            <person name="Drula E."/>
            <person name="Ayuso-Fernandez I."/>
            <person name="Pacheco R."/>
            <person name="Padilla G."/>
            <person name="Ferreira P."/>
            <person name="Barriuso J."/>
            <person name="Kellner H."/>
            <person name="Castanera R."/>
            <person name="Alfaro M."/>
            <person name="Ramirez L."/>
            <person name="Pisabarro A.G."/>
            <person name="Kuo A."/>
            <person name="Tritt A."/>
            <person name="Lipzen A."/>
            <person name="He G."/>
            <person name="Yan M."/>
            <person name="Ng V."/>
            <person name="Cullen D."/>
            <person name="Martin F."/>
            <person name="Rosso M.-N."/>
            <person name="Henrissat B."/>
            <person name="Hibbett D."/>
            <person name="Martinez A.T."/>
            <person name="Grigoriev I.V."/>
        </authorList>
    </citation>
    <scope>NUCLEOTIDE SEQUENCE</scope>
    <source>
        <strain evidence="7">CIRM-BRFM 674</strain>
    </source>
</reference>
<dbReference type="GO" id="GO:0016020">
    <property type="term" value="C:membrane"/>
    <property type="evidence" value="ECO:0007669"/>
    <property type="project" value="UniProtKB-SubCell"/>
</dbReference>
<evidence type="ECO:0000313" key="8">
    <source>
        <dbReference type="Proteomes" id="UP000807469"/>
    </source>
</evidence>
<evidence type="ECO:0000256" key="6">
    <source>
        <dbReference type="RuleBase" id="RU363053"/>
    </source>
</evidence>
<dbReference type="GO" id="GO:0005739">
    <property type="term" value="C:mitochondrion"/>
    <property type="evidence" value="ECO:0007669"/>
    <property type="project" value="TreeGrafter"/>
</dbReference>
<name>A0A9P6D1R4_9AGAR</name>
<organism evidence="7 8">
    <name type="scientific">Pholiota conissans</name>
    <dbReference type="NCBI Taxonomy" id="109636"/>
    <lineage>
        <taxon>Eukaryota</taxon>
        <taxon>Fungi</taxon>
        <taxon>Dikarya</taxon>
        <taxon>Basidiomycota</taxon>
        <taxon>Agaricomycotina</taxon>
        <taxon>Agaricomycetes</taxon>
        <taxon>Agaricomycetidae</taxon>
        <taxon>Agaricales</taxon>
        <taxon>Agaricineae</taxon>
        <taxon>Strophariaceae</taxon>
        <taxon>Pholiota</taxon>
    </lineage>
</organism>
<dbReference type="PANTHER" id="PTHR11266">
    <property type="entry name" value="PEROXISOMAL MEMBRANE PROTEIN 2, PXMP2 MPV17"/>
    <property type="match status" value="1"/>
</dbReference>
<comment type="subcellular location">
    <subcellularLocation>
        <location evidence="1">Membrane</location>
        <topology evidence="1">Multi-pass membrane protein</topology>
    </subcellularLocation>
</comment>
<dbReference type="PANTHER" id="PTHR11266:SF50">
    <property type="entry name" value="VACUOLAR MEMBRANE PROTEIN YOR292C"/>
    <property type="match status" value="1"/>
</dbReference>
<dbReference type="Proteomes" id="UP000807469">
    <property type="component" value="Unassembled WGS sequence"/>
</dbReference>
<accession>A0A9P6D1R4</accession>
<evidence type="ECO:0000256" key="3">
    <source>
        <dbReference type="ARBA" id="ARBA00022692"/>
    </source>
</evidence>
<dbReference type="InterPro" id="IPR007248">
    <property type="entry name" value="Mpv17_PMP22"/>
</dbReference>
<keyword evidence="3" id="KW-0812">Transmembrane</keyword>